<dbReference type="STRING" id="1220578.FPE01S_01_05930"/>
<accession>A0A0E9MVH2</accession>
<dbReference type="InterPro" id="IPR011042">
    <property type="entry name" value="6-blade_b-propeller_TolB-like"/>
</dbReference>
<evidence type="ECO:0000256" key="1">
    <source>
        <dbReference type="ARBA" id="ARBA00022801"/>
    </source>
</evidence>
<comment type="caution">
    <text evidence="3">The sequence shown here is derived from an EMBL/GenBank/DDBJ whole genome shotgun (WGS) entry which is preliminary data.</text>
</comment>
<gene>
    <name evidence="3" type="ORF">FPE01S_01_05930</name>
</gene>
<dbReference type="AlphaFoldDB" id="A0A0E9MVH2"/>
<keyword evidence="4" id="KW-1185">Reference proteome</keyword>
<protein>
    <submittedName>
        <fullName evidence="3">Putative hydrolase</fullName>
    </submittedName>
</protein>
<feature type="domain" description="SMP-30/Gluconolactonase/LRE-like region" evidence="2">
    <location>
        <begin position="20"/>
        <end position="273"/>
    </location>
</feature>
<dbReference type="OrthoDB" id="241638at2"/>
<dbReference type="Proteomes" id="UP000033121">
    <property type="component" value="Unassembled WGS sequence"/>
</dbReference>
<dbReference type="InterPro" id="IPR051262">
    <property type="entry name" value="SMP-30/CGR1_Lactonase"/>
</dbReference>
<dbReference type="EMBL" id="BBWV01000001">
    <property type="protein sequence ID" value="GAO41579.1"/>
    <property type="molecule type" value="Genomic_DNA"/>
</dbReference>
<dbReference type="RefSeq" id="WP_052955469.1">
    <property type="nucleotide sequence ID" value="NZ_BBWV01000001.1"/>
</dbReference>
<dbReference type="GO" id="GO:0016787">
    <property type="term" value="F:hydrolase activity"/>
    <property type="evidence" value="ECO:0007669"/>
    <property type="project" value="UniProtKB-KW"/>
</dbReference>
<dbReference type="Pfam" id="PF08450">
    <property type="entry name" value="SGL"/>
    <property type="match status" value="1"/>
</dbReference>
<evidence type="ECO:0000313" key="4">
    <source>
        <dbReference type="Proteomes" id="UP000033121"/>
    </source>
</evidence>
<keyword evidence="1 3" id="KW-0378">Hydrolase</keyword>
<organism evidence="3 4">
    <name type="scientific">Flavihumibacter petaseus NBRC 106054</name>
    <dbReference type="NCBI Taxonomy" id="1220578"/>
    <lineage>
        <taxon>Bacteria</taxon>
        <taxon>Pseudomonadati</taxon>
        <taxon>Bacteroidota</taxon>
        <taxon>Chitinophagia</taxon>
        <taxon>Chitinophagales</taxon>
        <taxon>Chitinophagaceae</taxon>
        <taxon>Flavihumibacter</taxon>
    </lineage>
</organism>
<dbReference type="PANTHER" id="PTHR47572">
    <property type="entry name" value="LIPOPROTEIN-RELATED"/>
    <property type="match status" value="1"/>
</dbReference>
<evidence type="ECO:0000313" key="3">
    <source>
        <dbReference type="EMBL" id="GAO41579.1"/>
    </source>
</evidence>
<proteinExistence type="predicted"/>
<evidence type="ECO:0000259" key="2">
    <source>
        <dbReference type="Pfam" id="PF08450"/>
    </source>
</evidence>
<dbReference type="SUPFAM" id="SSF63829">
    <property type="entry name" value="Calcium-dependent phosphotriesterase"/>
    <property type="match status" value="1"/>
</dbReference>
<sequence length="287" mass="32054">MIAADKLTPSLQPVFCHGKFSESPLWLPCGHWLFSDVEEGNLWELRNGQCRRSDFTKRLVPPTPHPLHSSHTGPNGLATTPQGNLLVCHHGHHALLIIDDFGCRKLVSYYNGRPFNSPNDIAVKADGRIYFTDPPYGLKDQRLHPGYFQSTAGTYLFYKEECIKIDDTLQYPNGICFSPDEQLLYISSNHPDEKMILVFRVQANGHLSPPRQFAAFNSDGMTTDRDGNLYLTGSDAVIKLDYRGNFKGSSPFPGMTTNIAFGGHSGKELLVTAGENVFLFEEGLKFN</sequence>
<dbReference type="PANTHER" id="PTHR47572:SF4">
    <property type="entry name" value="LACTONASE DRP35"/>
    <property type="match status" value="1"/>
</dbReference>
<dbReference type="Gene3D" id="2.120.10.30">
    <property type="entry name" value="TolB, C-terminal domain"/>
    <property type="match status" value="1"/>
</dbReference>
<name>A0A0E9MVH2_9BACT</name>
<reference evidence="3 4" key="1">
    <citation type="submission" date="2015-04" db="EMBL/GenBank/DDBJ databases">
        <title>Whole genome shotgun sequence of Flavihumibacter petaseus NBRC 106054.</title>
        <authorList>
            <person name="Miyazawa S."/>
            <person name="Hosoyama A."/>
            <person name="Hashimoto M."/>
            <person name="Noguchi M."/>
            <person name="Tsuchikane K."/>
            <person name="Ohji S."/>
            <person name="Yamazoe A."/>
            <person name="Ichikawa N."/>
            <person name="Kimura A."/>
            <person name="Fujita N."/>
        </authorList>
    </citation>
    <scope>NUCLEOTIDE SEQUENCE [LARGE SCALE GENOMIC DNA]</scope>
    <source>
        <strain evidence="3 4">NBRC 106054</strain>
    </source>
</reference>
<dbReference type="InterPro" id="IPR013658">
    <property type="entry name" value="SGL"/>
</dbReference>